<feature type="region of interest" description="Disordered" evidence="1">
    <location>
        <begin position="1"/>
        <end position="108"/>
    </location>
</feature>
<feature type="compositionally biased region" description="Low complexity" evidence="1">
    <location>
        <begin position="13"/>
        <end position="40"/>
    </location>
</feature>
<dbReference type="AlphaFoldDB" id="A0A2H1L1H5"/>
<reference evidence="4" key="1">
    <citation type="submission" date="2017-03" db="EMBL/GenBank/DDBJ databases">
        <authorList>
            <person name="Monnet C."/>
        </authorList>
    </citation>
    <scope>NUCLEOTIDE SEQUENCE [LARGE SCALE GENOMIC DNA]</scope>
    <source>
        <strain evidence="4">SJ5-8</strain>
    </source>
</reference>
<feature type="transmembrane region" description="Helical" evidence="2">
    <location>
        <begin position="117"/>
        <end position="139"/>
    </location>
</feature>
<keyword evidence="2" id="KW-1133">Transmembrane helix</keyword>
<feature type="compositionally biased region" description="Basic and acidic residues" evidence="1">
    <location>
        <begin position="441"/>
        <end position="457"/>
    </location>
</feature>
<gene>
    <name evidence="3" type="ORF">BJEO58_00341</name>
</gene>
<evidence type="ECO:0000256" key="2">
    <source>
        <dbReference type="SAM" id="Phobius"/>
    </source>
</evidence>
<evidence type="ECO:0000313" key="3">
    <source>
        <dbReference type="EMBL" id="SMY10766.1"/>
    </source>
</evidence>
<feature type="compositionally biased region" description="Acidic residues" evidence="1">
    <location>
        <begin position="419"/>
        <end position="440"/>
    </location>
</feature>
<protein>
    <recommendedName>
        <fullName evidence="5">Adhesin</fullName>
    </recommendedName>
</protein>
<organism evidence="3 4">
    <name type="scientific">Brevibacterium jeotgali</name>
    <dbReference type="NCBI Taxonomy" id="1262550"/>
    <lineage>
        <taxon>Bacteria</taxon>
        <taxon>Bacillati</taxon>
        <taxon>Actinomycetota</taxon>
        <taxon>Actinomycetes</taxon>
        <taxon>Micrococcales</taxon>
        <taxon>Brevibacteriaceae</taxon>
        <taxon>Brevibacterium</taxon>
    </lineage>
</organism>
<evidence type="ECO:0008006" key="5">
    <source>
        <dbReference type="Google" id="ProtNLM"/>
    </source>
</evidence>
<dbReference type="EMBL" id="FXZM01000001">
    <property type="protein sequence ID" value="SMY10766.1"/>
    <property type="molecule type" value="Genomic_DNA"/>
</dbReference>
<feature type="region of interest" description="Disordered" evidence="1">
    <location>
        <begin position="379"/>
        <end position="493"/>
    </location>
</feature>
<feature type="compositionally biased region" description="Low complexity" evidence="1">
    <location>
        <begin position="382"/>
        <end position="403"/>
    </location>
</feature>
<accession>A0A2H1L1H5</accession>
<feature type="compositionally biased region" description="Basic and acidic residues" evidence="1">
    <location>
        <begin position="409"/>
        <end position="418"/>
    </location>
</feature>
<feature type="compositionally biased region" description="Acidic residues" evidence="1">
    <location>
        <begin position="458"/>
        <end position="473"/>
    </location>
</feature>
<keyword evidence="4" id="KW-1185">Reference proteome</keyword>
<sequence length="493" mass="51429">MSTPHVPGPASGQNPRYPQNPQNQHQGPQQGQHHSQQQPNDFAAGPHQSPEAASHGAGQYSPAAPQAGHHGPGTHNPGTQGSAGGAHQPPPMAPTSESAGPARPLTVGSAPRSLMRVGIAVVGVLALLMPVSALAYTGVGLSTLVREETTHDLPADLEALTVNADSATVEVESRDDIDAPLVRHTYRGADTQKSTPAITGDEGTATVSIPRAPGSYRWWTPNVGMENTVTIELPSDQARTMDLDVMSDFGFTELVGEFNDVRVQTQAGAMVLDLEASTVEARTRTGFLDVSGAMDSLSMEATAGYIDGSHLEVAETVTARTTTGGIELGFSGTVVPVQGIEAHAQNGAVTVSLPREENLVDQDVTGYSVNAGSSAGWTDVAVQQTPPGDGVVPVTVSSDSGSVNVQYRDGSDGARGADTDDDWDDDWEDDWEDGWDDDQDDRGGDRDSGGESDRDSDQDGQDADRDSDEVSDQDADRDSEGGSESAASDAGRV</sequence>
<dbReference type="Proteomes" id="UP000234462">
    <property type="component" value="Unassembled WGS sequence"/>
</dbReference>
<feature type="compositionally biased region" description="Low complexity" evidence="1">
    <location>
        <begin position="482"/>
        <end position="493"/>
    </location>
</feature>
<proteinExistence type="predicted"/>
<evidence type="ECO:0000313" key="4">
    <source>
        <dbReference type="Proteomes" id="UP000234462"/>
    </source>
</evidence>
<keyword evidence="2" id="KW-0812">Transmembrane</keyword>
<keyword evidence="2" id="KW-0472">Membrane</keyword>
<name>A0A2H1L1H5_9MICO</name>
<evidence type="ECO:0000256" key="1">
    <source>
        <dbReference type="SAM" id="MobiDB-lite"/>
    </source>
</evidence>